<dbReference type="EMBL" id="FOKI01000007">
    <property type="protein sequence ID" value="SFA97131.1"/>
    <property type="molecule type" value="Genomic_DNA"/>
</dbReference>
<name>A0A1I0X892_9CLOT</name>
<keyword evidence="2" id="KW-1185">Reference proteome</keyword>
<protein>
    <submittedName>
        <fullName evidence="1">Uncharacterized protein</fullName>
    </submittedName>
</protein>
<evidence type="ECO:0000313" key="1">
    <source>
        <dbReference type="EMBL" id="SFA97131.1"/>
    </source>
</evidence>
<reference evidence="1 2" key="1">
    <citation type="submission" date="2016-10" db="EMBL/GenBank/DDBJ databases">
        <authorList>
            <person name="de Groot N.N."/>
        </authorList>
    </citation>
    <scope>NUCLEOTIDE SEQUENCE [LARGE SCALE GENOMIC DNA]</scope>
    <source>
        <strain evidence="1 2">DSM 12271</strain>
    </source>
</reference>
<sequence>MKNGNMNFYMFGDLGKYDEYNPDYVLNKEYVSEFIYVIGSNEEFSIDKNKILKILNIKENQLNDIISSLKLINAIDVKDNTYKVNFPIFLERDIPILENSLENIGEKIGEKIISLKEEIYSKLDKYKHECTNKRILYHIICDDILDGIAIDFFGNKDIFCISKEQPGDRDYIIVAYEESKKLHEYSDNLLCSTNNYETKDFIFNSFGDSNGIRKDVYRFFRKVDNSLKSVTMYEDLNLSYIDINDKMNREFMNQCGEIMLRIYNGQIFYSSYTLEEKKLLCLLKEMEYIDINFTIDIISINIPIFQNFHSYMVEEISHIILFNILPMVMDFFYTFEKYSANLTSIKHRVNMKEILNELWHQIFGATNEYLVKKSFVQAPEHIEGEGRYLKSLMCK</sequence>
<organism evidence="1 2">
    <name type="scientific">Clostridium frigidicarnis</name>
    <dbReference type="NCBI Taxonomy" id="84698"/>
    <lineage>
        <taxon>Bacteria</taxon>
        <taxon>Bacillati</taxon>
        <taxon>Bacillota</taxon>
        <taxon>Clostridia</taxon>
        <taxon>Eubacteriales</taxon>
        <taxon>Clostridiaceae</taxon>
        <taxon>Clostridium</taxon>
    </lineage>
</organism>
<accession>A0A1I0X892</accession>
<proteinExistence type="predicted"/>
<dbReference type="AlphaFoldDB" id="A0A1I0X892"/>
<dbReference type="Proteomes" id="UP000198619">
    <property type="component" value="Unassembled WGS sequence"/>
</dbReference>
<gene>
    <name evidence="1" type="ORF">SAMN04488528_1007142</name>
</gene>
<dbReference type="RefSeq" id="WP_090039862.1">
    <property type="nucleotide sequence ID" value="NZ_FOKI01000007.1"/>
</dbReference>
<dbReference type="OrthoDB" id="1879483at2"/>
<evidence type="ECO:0000313" key="2">
    <source>
        <dbReference type="Proteomes" id="UP000198619"/>
    </source>
</evidence>